<reference evidence="3" key="1">
    <citation type="journal article" date="2023" name="Insect Mol. Biol.">
        <title>Genome sequencing provides insights into the evolution of gene families encoding plant cell wall-degrading enzymes in longhorned beetles.</title>
        <authorList>
            <person name="Shin N.R."/>
            <person name="Okamura Y."/>
            <person name="Kirsch R."/>
            <person name="Pauchet Y."/>
        </authorList>
    </citation>
    <scope>NUCLEOTIDE SEQUENCE</scope>
    <source>
        <strain evidence="3">RBIC_L_NR</strain>
    </source>
</reference>
<proteinExistence type="predicted"/>
<dbReference type="EMBL" id="JANEYF010002463">
    <property type="protein sequence ID" value="KAJ8946143.1"/>
    <property type="molecule type" value="Genomic_DNA"/>
</dbReference>
<gene>
    <name evidence="3" type="ORF">NQ314_008965</name>
</gene>
<feature type="compositionally biased region" description="Basic and acidic residues" evidence="1">
    <location>
        <begin position="115"/>
        <end position="128"/>
    </location>
</feature>
<evidence type="ECO:0008006" key="5">
    <source>
        <dbReference type="Google" id="ProtNLM"/>
    </source>
</evidence>
<dbReference type="Proteomes" id="UP001162156">
    <property type="component" value="Unassembled WGS sequence"/>
</dbReference>
<protein>
    <recommendedName>
        <fullName evidence="5">ZAD domain-containing protein</fullName>
    </recommendedName>
</protein>
<keyword evidence="4" id="KW-1185">Reference proteome</keyword>
<evidence type="ECO:0000256" key="1">
    <source>
        <dbReference type="SAM" id="MobiDB-lite"/>
    </source>
</evidence>
<evidence type="ECO:0000313" key="3">
    <source>
        <dbReference type="EMBL" id="KAJ8946143.1"/>
    </source>
</evidence>
<feature type="chain" id="PRO_5043854997" description="ZAD domain-containing protein" evidence="2">
    <location>
        <begin position="19"/>
        <end position="143"/>
    </location>
</feature>
<feature type="region of interest" description="Disordered" evidence="1">
    <location>
        <begin position="115"/>
        <end position="143"/>
    </location>
</feature>
<comment type="caution">
    <text evidence="3">The sequence shown here is derived from an EMBL/GenBank/DDBJ whole genome shotgun (WGS) entry which is preliminary data.</text>
</comment>
<sequence>MKIYIIIDLFLVCEPVICRNCFDDLENLFSFVTRCLDVEKSINIYRDTEGNNSSDKVNLYNVLQFTKIKKESNNDDEHKEEFVAENNFEKVFIKSENSHKTEDFDMNHEVFIKSEPREFEEESKHSVQTEDIEDKPKNQVFRR</sequence>
<feature type="signal peptide" evidence="2">
    <location>
        <begin position="1"/>
        <end position="18"/>
    </location>
</feature>
<keyword evidence="2" id="KW-0732">Signal</keyword>
<evidence type="ECO:0000313" key="4">
    <source>
        <dbReference type="Proteomes" id="UP001162156"/>
    </source>
</evidence>
<organism evidence="3 4">
    <name type="scientific">Rhamnusium bicolor</name>
    <dbReference type="NCBI Taxonomy" id="1586634"/>
    <lineage>
        <taxon>Eukaryota</taxon>
        <taxon>Metazoa</taxon>
        <taxon>Ecdysozoa</taxon>
        <taxon>Arthropoda</taxon>
        <taxon>Hexapoda</taxon>
        <taxon>Insecta</taxon>
        <taxon>Pterygota</taxon>
        <taxon>Neoptera</taxon>
        <taxon>Endopterygota</taxon>
        <taxon>Coleoptera</taxon>
        <taxon>Polyphaga</taxon>
        <taxon>Cucujiformia</taxon>
        <taxon>Chrysomeloidea</taxon>
        <taxon>Cerambycidae</taxon>
        <taxon>Lepturinae</taxon>
        <taxon>Rhagiini</taxon>
        <taxon>Rhamnusium</taxon>
    </lineage>
</organism>
<dbReference type="AlphaFoldDB" id="A0AAV8Y778"/>
<accession>A0AAV8Y778</accession>
<evidence type="ECO:0000256" key="2">
    <source>
        <dbReference type="SAM" id="SignalP"/>
    </source>
</evidence>
<name>A0AAV8Y778_9CUCU</name>